<comment type="caution">
    <text evidence="1">The sequence shown here is derived from an EMBL/GenBank/DDBJ whole genome shotgun (WGS) entry which is preliminary data.</text>
</comment>
<evidence type="ECO:0000313" key="1">
    <source>
        <dbReference type="EMBL" id="KAK3225567.1"/>
    </source>
</evidence>
<keyword evidence="2" id="KW-1185">Reference proteome</keyword>
<organism evidence="1 2">
    <name type="scientific">Dipteronia sinensis</name>
    <dbReference type="NCBI Taxonomy" id="43782"/>
    <lineage>
        <taxon>Eukaryota</taxon>
        <taxon>Viridiplantae</taxon>
        <taxon>Streptophyta</taxon>
        <taxon>Embryophyta</taxon>
        <taxon>Tracheophyta</taxon>
        <taxon>Spermatophyta</taxon>
        <taxon>Magnoliopsida</taxon>
        <taxon>eudicotyledons</taxon>
        <taxon>Gunneridae</taxon>
        <taxon>Pentapetalae</taxon>
        <taxon>rosids</taxon>
        <taxon>malvids</taxon>
        <taxon>Sapindales</taxon>
        <taxon>Sapindaceae</taxon>
        <taxon>Hippocastanoideae</taxon>
        <taxon>Acereae</taxon>
        <taxon>Dipteronia</taxon>
    </lineage>
</organism>
<sequence length="58" mass="6744">MKNILIQQDLYFTIDGVEKNPKDMSTESWKVLDEKAMRSIELHLSNEVICNVMEEKSA</sequence>
<reference evidence="1" key="1">
    <citation type="journal article" date="2023" name="Plant J.">
        <title>Genome sequences and population genomics provide insights into the demographic history, inbreeding, and mutation load of two 'living fossil' tree species of Dipteronia.</title>
        <authorList>
            <person name="Feng Y."/>
            <person name="Comes H.P."/>
            <person name="Chen J."/>
            <person name="Zhu S."/>
            <person name="Lu R."/>
            <person name="Zhang X."/>
            <person name="Li P."/>
            <person name="Qiu J."/>
            <person name="Olsen K.M."/>
            <person name="Qiu Y."/>
        </authorList>
    </citation>
    <scope>NUCLEOTIDE SEQUENCE</scope>
    <source>
        <strain evidence="1">NBL</strain>
    </source>
</reference>
<protein>
    <submittedName>
        <fullName evidence="1">Uncharacterized protein</fullName>
    </submittedName>
</protein>
<evidence type="ECO:0000313" key="2">
    <source>
        <dbReference type="Proteomes" id="UP001281410"/>
    </source>
</evidence>
<dbReference type="AlphaFoldDB" id="A0AAE0AXU0"/>
<name>A0AAE0AXU0_9ROSI</name>
<dbReference type="EMBL" id="JANJYJ010000002">
    <property type="protein sequence ID" value="KAK3225567.1"/>
    <property type="molecule type" value="Genomic_DNA"/>
</dbReference>
<dbReference type="Proteomes" id="UP001281410">
    <property type="component" value="Unassembled WGS sequence"/>
</dbReference>
<proteinExistence type="predicted"/>
<accession>A0AAE0AXU0</accession>
<gene>
    <name evidence="1" type="ORF">Dsin_005429</name>
</gene>